<sequence length="196" mass="22267">MIDLAQQIRALTVLELAGFYLTLTAIFLAARNRWQTWPLQFFGAGLYVYLFLTVNLFGEAALNGLYGVLAIYGWVRWHRGTGPELPISRMTRLDHAILWGVGIAGTVTVANLQVNFLPTDLPWLDSTVFVFGCLAQWLQARRRVGNWPLWIVLDLIAAGIYAYKSLYVTALLYVILTGLAAWGWFDWRRRLALHHA</sequence>
<feature type="transmembrane region" description="Helical" evidence="10">
    <location>
        <begin position="96"/>
        <end position="117"/>
    </location>
</feature>
<evidence type="ECO:0000256" key="2">
    <source>
        <dbReference type="ARBA" id="ARBA00004651"/>
    </source>
</evidence>
<keyword evidence="5" id="KW-0813">Transport</keyword>
<comment type="similarity">
    <text evidence="3">Belongs to the nicotinamide ribonucleoside (NR) uptake permease (TC 4.B.1) family.</text>
</comment>
<evidence type="ECO:0000256" key="5">
    <source>
        <dbReference type="ARBA" id="ARBA00022448"/>
    </source>
</evidence>
<dbReference type="Proteomes" id="UP001595791">
    <property type="component" value="Unassembled WGS sequence"/>
</dbReference>
<evidence type="ECO:0000256" key="9">
    <source>
        <dbReference type="ARBA" id="ARBA00023136"/>
    </source>
</evidence>
<evidence type="ECO:0000313" key="12">
    <source>
        <dbReference type="Proteomes" id="UP001595791"/>
    </source>
</evidence>
<organism evidence="11 12">
    <name type="scientific">Chitinimonas lacunae</name>
    <dbReference type="NCBI Taxonomy" id="1963018"/>
    <lineage>
        <taxon>Bacteria</taxon>
        <taxon>Pseudomonadati</taxon>
        <taxon>Pseudomonadota</taxon>
        <taxon>Betaproteobacteria</taxon>
        <taxon>Neisseriales</taxon>
        <taxon>Chitinibacteraceae</taxon>
        <taxon>Chitinimonas</taxon>
    </lineage>
</organism>
<proteinExistence type="inferred from homology"/>
<keyword evidence="6" id="KW-1003">Cell membrane</keyword>
<comment type="subcellular location">
    <subcellularLocation>
        <location evidence="2">Cell membrane</location>
        <topology evidence="2">Multi-pass membrane protein</topology>
    </subcellularLocation>
</comment>
<dbReference type="NCBIfam" id="TIGR01528">
    <property type="entry name" value="NMN_trans_PnuC"/>
    <property type="match status" value="1"/>
</dbReference>
<feature type="transmembrane region" description="Helical" evidence="10">
    <location>
        <begin position="50"/>
        <end position="75"/>
    </location>
</feature>
<keyword evidence="9 10" id="KW-0472">Membrane</keyword>
<dbReference type="PANTHER" id="PTHR36122:SF2">
    <property type="entry name" value="NICOTINAMIDE RIBOSIDE TRANSPORTER PNUC"/>
    <property type="match status" value="1"/>
</dbReference>
<gene>
    <name evidence="11" type="primary">pnuC</name>
    <name evidence="11" type="ORF">ACFOW7_07960</name>
</gene>
<evidence type="ECO:0000313" key="11">
    <source>
        <dbReference type="EMBL" id="MFC4159289.1"/>
    </source>
</evidence>
<keyword evidence="12" id="KW-1185">Reference proteome</keyword>
<evidence type="ECO:0000256" key="10">
    <source>
        <dbReference type="SAM" id="Phobius"/>
    </source>
</evidence>
<feature type="transmembrane region" description="Helical" evidence="10">
    <location>
        <begin position="147"/>
        <end position="164"/>
    </location>
</feature>
<dbReference type="InterPro" id="IPR006419">
    <property type="entry name" value="NMN_transpt_PnuC"/>
</dbReference>
<evidence type="ECO:0000256" key="3">
    <source>
        <dbReference type="ARBA" id="ARBA00006669"/>
    </source>
</evidence>
<feature type="transmembrane region" description="Helical" evidence="10">
    <location>
        <begin position="12"/>
        <end position="30"/>
    </location>
</feature>
<dbReference type="PANTHER" id="PTHR36122">
    <property type="entry name" value="NICOTINAMIDE RIBOSIDE TRANSPORTER PNUC"/>
    <property type="match status" value="1"/>
</dbReference>
<reference evidence="12" key="1">
    <citation type="journal article" date="2019" name="Int. J. Syst. Evol. Microbiol.">
        <title>The Global Catalogue of Microorganisms (GCM) 10K type strain sequencing project: providing services to taxonomists for standard genome sequencing and annotation.</title>
        <authorList>
            <consortium name="The Broad Institute Genomics Platform"/>
            <consortium name="The Broad Institute Genome Sequencing Center for Infectious Disease"/>
            <person name="Wu L."/>
            <person name="Ma J."/>
        </authorList>
    </citation>
    <scope>NUCLEOTIDE SEQUENCE [LARGE SCALE GENOMIC DNA]</scope>
    <source>
        <strain evidence="12">LMG 29894</strain>
    </source>
</reference>
<accession>A0ABV8MMK6</accession>
<comment type="function">
    <text evidence="1">Required for nicotinamide riboside transport across the inner membrane.</text>
</comment>
<evidence type="ECO:0000256" key="7">
    <source>
        <dbReference type="ARBA" id="ARBA00022692"/>
    </source>
</evidence>
<dbReference type="RefSeq" id="WP_378162890.1">
    <property type="nucleotide sequence ID" value="NZ_JBHSBU010000001.1"/>
</dbReference>
<comment type="caution">
    <text evidence="11">The sequence shown here is derived from an EMBL/GenBank/DDBJ whole genome shotgun (WGS) entry which is preliminary data.</text>
</comment>
<evidence type="ECO:0000256" key="6">
    <source>
        <dbReference type="ARBA" id="ARBA00022475"/>
    </source>
</evidence>
<dbReference type="Pfam" id="PF04973">
    <property type="entry name" value="NMN_transporter"/>
    <property type="match status" value="1"/>
</dbReference>
<evidence type="ECO:0000256" key="8">
    <source>
        <dbReference type="ARBA" id="ARBA00022989"/>
    </source>
</evidence>
<dbReference type="EMBL" id="JBHSBU010000001">
    <property type="protein sequence ID" value="MFC4159289.1"/>
    <property type="molecule type" value="Genomic_DNA"/>
</dbReference>
<keyword evidence="8 10" id="KW-1133">Transmembrane helix</keyword>
<feature type="transmembrane region" description="Helical" evidence="10">
    <location>
        <begin position="123"/>
        <end position="140"/>
    </location>
</feature>
<evidence type="ECO:0000256" key="1">
    <source>
        <dbReference type="ARBA" id="ARBA00002672"/>
    </source>
</evidence>
<name>A0ABV8MMK6_9NEIS</name>
<keyword evidence="7 10" id="KW-0812">Transmembrane</keyword>
<protein>
    <recommendedName>
        <fullName evidence="4">Nicotinamide riboside transporter PnuC</fullName>
    </recommendedName>
</protein>
<feature type="transmembrane region" description="Helical" evidence="10">
    <location>
        <begin position="170"/>
        <end position="187"/>
    </location>
</feature>
<evidence type="ECO:0000256" key="4">
    <source>
        <dbReference type="ARBA" id="ARBA00017522"/>
    </source>
</evidence>